<keyword evidence="2" id="KW-1185">Reference proteome</keyword>
<reference evidence="1" key="1">
    <citation type="submission" date="2021-06" db="EMBL/GenBank/DDBJ databases">
        <authorList>
            <person name="Kallberg Y."/>
            <person name="Tangrot J."/>
            <person name="Rosling A."/>
        </authorList>
    </citation>
    <scope>NUCLEOTIDE SEQUENCE</scope>
    <source>
        <strain evidence="1">MA461A</strain>
    </source>
</reference>
<accession>A0ACA9SLD3</accession>
<proteinExistence type="predicted"/>
<evidence type="ECO:0000313" key="2">
    <source>
        <dbReference type="Proteomes" id="UP000789920"/>
    </source>
</evidence>
<organism evidence="1 2">
    <name type="scientific">Racocetra persica</name>
    <dbReference type="NCBI Taxonomy" id="160502"/>
    <lineage>
        <taxon>Eukaryota</taxon>
        <taxon>Fungi</taxon>
        <taxon>Fungi incertae sedis</taxon>
        <taxon>Mucoromycota</taxon>
        <taxon>Glomeromycotina</taxon>
        <taxon>Glomeromycetes</taxon>
        <taxon>Diversisporales</taxon>
        <taxon>Gigasporaceae</taxon>
        <taxon>Racocetra</taxon>
    </lineage>
</organism>
<gene>
    <name evidence="1" type="ORF">RPERSI_LOCUS31302</name>
</gene>
<name>A0ACA9SLD3_9GLOM</name>
<dbReference type="Proteomes" id="UP000789920">
    <property type="component" value="Unassembled WGS sequence"/>
</dbReference>
<feature type="non-terminal residue" evidence="1">
    <location>
        <position position="96"/>
    </location>
</feature>
<protein>
    <submittedName>
        <fullName evidence="1">27216_t:CDS:1</fullName>
    </submittedName>
</protein>
<comment type="caution">
    <text evidence="1">The sequence shown here is derived from an EMBL/GenBank/DDBJ whole genome shotgun (WGS) entry which is preliminary data.</text>
</comment>
<dbReference type="EMBL" id="CAJVQC010125724">
    <property type="protein sequence ID" value="CAG8840099.1"/>
    <property type="molecule type" value="Genomic_DNA"/>
</dbReference>
<sequence length="96" mass="10214">MSKNTQIAKRYNDEFWGNGNGKPYGDGRPAKYPAGGGENQLGKILMEIRDELKKSQGSKPDPNPPPQSPPTNPSQPNAPNGGPNSPNPNPNSPNPP</sequence>
<evidence type="ECO:0000313" key="1">
    <source>
        <dbReference type="EMBL" id="CAG8840099.1"/>
    </source>
</evidence>